<keyword evidence="2" id="KW-1185">Reference proteome</keyword>
<dbReference type="Proteomes" id="UP000730618">
    <property type="component" value="Unassembled WGS sequence"/>
</dbReference>
<sequence>MKIYVCVDMEGIAGIVMPSQLRQGEYHYQEGRRLLTEEVNTVVEGLLEAGATEIIVRDIHATGFNFLIDQLHPEATYFVGATKADQRFPGIDSSFDGALLIGYHAMAGTLRAVRDHTYSSRSYTAMELNGTPIGEIGIDGLLLGEYGVPVLLVTGDDKTCMEAEQELGNVATYCTKTAWGRHSALIKPPRKVKAEIKDAIRMALQNRTGCTPYTKQGSYELTVRYLSTDLADSRYCDGTESVRVDGLTIRHKGTDFTRMMARVL</sequence>
<reference evidence="1 2" key="1">
    <citation type="submission" date="2021-06" db="EMBL/GenBank/DDBJ databases">
        <authorList>
            <person name="Criscuolo A."/>
        </authorList>
    </citation>
    <scope>NUCLEOTIDE SEQUENCE [LARGE SCALE GENOMIC DNA]</scope>
    <source>
        <strain evidence="2">CIP 111802</strain>
    </source>
</reference>
<keyword evidence="1" id="KW-0645">Protease</keyword>
<dbReference type="EC" id="3.4.11.-" evidence="1"/>
<keyword evidence="1" id="KW-0031">Aminopeptidase</keyword>
<evidence type="ECO:0000313" key="1">
    <source>
        <dbReference type="EMBL" id="CAG7643481.1"/>
    </source>
</evidence>
<keyword evidence="1" id="KW-0378">Hydrolase</keyword>
<protein>
    <submittedName>
        <fullName evidence="1">D-aminopeptidase</fullName>
        <ecNumber evidence="1">3.4.11.-</ecNumber>
    </submittedName>
</protein>
<dbReference type="EMBL" id="CAJVCE010000007">
    <property type="protein sequence ID" value="CAG7643481.1"/>
    <property type="molecule type" value="Genomic_DNA"/>
</dbReference>
<dbReference type="CDD" id="cd08663">
    <property type="entry name" value="DAP_dppA_1"/>
    <property type="match status" value="1"/>
</dbReference>
<dbReference type="InterPro" id="IPR007035">
    <property type="entry name" value="Peptidase_M55"/>
</dbReference>
<accession>A0ABM8VI43</accession>
<dbReference type="RefSeq" id="WP_218099340.1">
    <property type="nucleotide sequence ID" value="NZ_CAJVCE010000007.1"/>
</dbReference>
<dbReference type="GO" id="GO:0004177">
    <property type="term" value="F:aminopeptidase activity"/>
    <property type="evidence" value="ECO:0007669"/>
    <property type="project" value="UniProtKB-KW"/>
</dbReference>
<proteinExistence type="predicted"/>
<dbReference type="PIRSF" id="PIRSF015853">
    <property type="entry name" value="Pep_DppA"/>
    <property type="match status" value="1"/>
</dbReference>
<dbReference type="Pfam" id="PF04951">
    <property type="entry name" value="Peptidase_M55"/>
    <property type="match status" value="1"/>
</dbReference>
<organism evidence="1 2">
    <name type="scientific">Paenibacillus allorhizosphaerae</name>
    <dbReference type="NCBI Taxonomy" id="2849866"/>
    <lineage>
        <taxon>Bacteria</taxon>
        <taxon>Bacillati</taxon>
        <taxon>Bacillota</taxon>
        <taxon>Bacilli</taxon>
        <taxon>Bacillales</taxon>
        <taxon>Paenibacillaceae</taxon>
        <taxon>Paenibacillus</taxon>
    </lineage>
</organism>
<comment type="caution">
    <text evidence="1">The sequence shown here is derived from an EMBL/GenBank/DDBJ whole genome shotgun (WGS) entry which is preliminary data.</text>
</comment>
<gene>
    <name evidence="1" type="primary">dppA_1</name>
    <name evidence="1" type="ORF">PAECIP111802_03028</name>
</gene>
<name>A0ABM8VI43_9BACL</name>
<evidence type="ECO:0000313" key="2">
    <source>
        <dbReference type="Proteomes" id="UP000730618"/>
    </source>
</evidence>